<dbReference type="EMBL" id="BSYO01000003">
    <property type="protein sequence ID" value="GMH01579.1"/>
    <property type="molecule type" value="Genomic_DNA"/>
</dbReference>
<dbReference type="AlphaFoldDB" id="A0AAD3RZK7"/>
<comment type="subcellular location">
    <subcellularLocation>
        <location evidence="1">Membrane</location>
        <topology evidence="1">Multi-pass membrane protein</topology>
    </subcellularLocation>
</comment>
<protein>
    <recommendedName>
        <fullName evidence="8">MFS transporter</fullName>
    </recommendedName>
</protein>
<feature type="transmembrane region" description="Helical" evidence="5">
    <location>
        <begin position="71"/>
        <end position="91"/>
    </location>
</feature>
<keyword evidence="4 5" id="KW-0472">Membrane</keyword>
<proteinExistence type="predicted"/>
<sequence length="133" mass="14474">MDYSTMLRQCFGVALTIDNIIAQYFYLRFDLKLLAAWIIAATFGLACIFARPGRVLLDILGKWFGMRGRLWGWRIFQTLGGALCILLGRVGSLGASVAVMLICSVFVQASCGLTNGAVPFFSTRPQGVVSGLT</sequence>
<evidence type="ECO:0000313" key="6">
    <source>
        <dbReference type="EMBL" id="GMH01579.1"/>
    </source>
</evidence>
<dbReference type="GO" id="GO:0016020">
    <property type="term" value="C:membrane"/>
    <property type="evidence" value="ECO:0007669"/>
    <property type="project" value="UniProtKB-SubCell"/>
</dbReference>
<dbReference type="GO" id="GO:0015112">
    <property type="term" value="F:nitrate transmembrane transporter activity"/>
    <property type="evidence" value="ECO:0007669"/>
    <property type="project" value="InterPro"/>
</dbReference>
<evidence type="ECO:0000256" key="2">
    <source>
        <dbReference type="ARBA" id="ARBA00022692"/>
    </source>
</evidence>
<evidence type="ECO:0000256" key="3">
    <source>
        <dbReference type="ARBA" id="ARBA00022989"/>
    </source>
</evidence>
<name>A0AAD3RZK7_NEPGR</name>
<gene>
    <name evidence="6" type="ORF">Nepgr_003418</name>
</gene>
<dbReference type="InterPro" id="IPR044772">
    <property type="entry name" value="NO3_transporter"/>
</dbReference>
<accession>A0AAD3RZK7</accession>
<comment type="caution">
    <text evidence="6">The sequence shown here is derived from an EMBL/GenBank/DDBJ whole genome shotgun (WGS) entry which is preliminary data.</text>
</comment>
<dbReference type="Proteomes" id="UP001279734">
    <property type="component" value="Unassembled WGS sequence"/>
</dbReference>
<organism evidence="6 7">
    <name type="scientific">Nepenthes gracilis</name>
    <name type="common">Slender pitcher plant</name>
    <dbReference type="NCBI Taxonomy" id="150966"/>
    <lineage>
        <taxon>Eukaryota</taxon>
        <taxon>Viridiplantae</taxon>
        <taxon>Streptophyta</taxon>
        <taxon>Embryophyta</taxon>
        <taxon>Tracheophyta</taxon>
        <taxon>Spermatophyta</taxon>
        <taxon>Magnoliopsida</taxon>
        <taxon>eudicotyledons</taxon>
        <taxon>Gunneridae</taxon>
        <taxon>Pentapetalae</taxon>
        <taxon>Caryophyllales</taxon>
        <taxon>Nepenthaceae</taxon>
        <taxon>Nepenthes</taxon>
    </lineage>
</organism>
<dbReference type="PANTHER" id="PTHR23515">
    <property type="entry name" value="HIGH-AFFINITY NITRATE TRANSPORTER 2.3"/>
    <property type="match status" value="1"/>
</dbReference>
<evidence type="ECO:0000256" key="5">
    <source>
        <dbReference type="SAM" id="Phobius"/>
    </source>
</evidence>
<keyword evidence="7" id="KW-1185">Reference proteome</keyword>
<reference evidence="6" key="1">
    <citation type="submission" date="2023-05" db="EMBL/GenBank/DDBJ databases">
        <title>Nepenthes gracilis genome sequencing.</title>
        <authorList>
            <person name="Fukushima K."/>
        </authorList>
    </citation>
    <scope>NUCLEOTIDE SEQUENCE</scope>
    <source>
        <strain evidence="6">SING2019-196</strain>
    </source>
</reference>
<evidence type="ECO:0000256" key="4">
    <source>
        <dbReference type="ARBA" id="ARBA00023136"/>
    </source>
</evidence>
<evidence type="ECO:0008006" key="8">
    <source>
        <dbReference type="Google" id="ProtNLM"/>
    </source>
</evidence>
<evidence type="ECO:0000256" key="1">
    <source>
        <dbReference type="ARBA" id="ARBA00004141"/>
    </source>
</evidence>
<evidence type="ECO:0000313" key="7">
    <source>
        <dbReference type="Proteomes" id="UP001279734"/>
    </source>
</evidence>
<keyword evidence="3 5" id="KW-1133">Transmembrane helix</keyword>
<keyword evidence="2 5" id="KW-0812">Transmembrane</keyword>
<feature type="transmembrane region" description="Helical" evidence="5">
    <location>
        <begin position="97"/>
        <end position="118"/>
    </location>
</feature>
<feature type="transmembrane region" description="Helical" evidence="5">
    <location>
        <begin position="33"/>
        <end position="50"/>
    </location>
</feature>